<keyword evidence="8" id="KW-0807">Transducer</keyword>
<comment type="caution">
    <text evidence="11">The sequence shown here is derived from an EMBL/GenBank/DDBJ whole genome shotgun (WGS) entry which is preliminary data.</text>
</comment>
<feature type="binding site" evidence="9">
    <location>
        <begin position="56"/>
        <end position="61"/>
    </location>
    <ligand>
        <name>GTP</name>
        <dbReference type="ChEBI" id="CHEBI:37565"/>
    </ligand>
</feature>
<dbReference type="Gene3D" id="1.10.400.10">
    <property type="entry name" value="GI Alpha 1, domain 2-like"/>
    <property type="match status" value="1"/>
</dbReference>
<name>A0A4E0R7Y8_FASHE</name>
<dbReference type="FunFam" id="1.10.400.10:FF:000010">
    <property type="entry name" value="Guanine nucleotide-binding protein alpha-13 subunit"/>
    <property type="match status" value="1"/>
</dbReference>
<evidence type="ECO:0000256" key="6">
    <source>
        <dbReference type="ARBA" id="ARBA00022842"/>
    </source>
</evidence>
<dbReference type="SUPFAM" id="SSF47895">
    <property type="entry name" value="Transducin (alpha subunit), insertion domain"/>
    <property type="match status" value="1"/>
</dbReference>
<dbReference type="GO" id="GO:0005525">
    <property type="term" value="F:GTP binding"/>
    <property type="evidence" value="ECO:0007669"/>
    <property type="project" value="UniProtKB-KW"/>
</dbReference>
<comment type="function">
    <text evidence="1">Guanine nucleotide-binding proteins (G proteins) are involved as modulators or transducers in various transmembrane signaling systems.</text>
</comment>
<dbReference type="FunFam" id="3.40.50.300:FF:000720">
    <property type="entry name" value="Guanine nucleotide-binding protein G(k) subunit alpha"/>
    <property type="match status" value="1"/>
</dbReference>
<dbReference type="GO" id="GO:0005737">
    <property type="term" value="C:cytoplasm"/>
    <property type="evidence" value="ECO:0007669"/>
    <property type="project" value="TreeGrafter"/>
</dbReference>
<keyword evidence="12" id="KW-1185">Reference proteome</keyword>
<evidence type="ECO:0000256" key="2">
    <source>
        <dbReference type="ARBA" id="ARBA00005804"/>
    </source>
</evidence>
<feature type="binding site" evidence="9">
    <location>
        <begin position="217"/>
        <end position="221"/>
    </location>
    <ligand>
        <name>GTP</name>
        <dbReference type="ChEBI" id="CHEBI:37565"/>
    </ligand>
</feature>
<dbReference type="AlphaFoldDB" id="A0A4E0R7Y8"/>
<gene>
    <name evidence="11" type="ORF">D915_006178</name>
</gene>
<sequence length="595" mass="68045">MLMDTMRLLCCTNGFSTDGKLEVEAKIVSKSIKQRLMHARKTDAKCLKLLLLGTGESGKSTIMKQMKIIHIDGYTEKEKLEFVPAIKRNIRDAILSVLGGMRVLGIDYEQSKNAVVAQQFLESSLVDECNFTESFFEQVDTLWRDQGIQTAYIKSSEYQLIDSAKYFLDRIPVIRQKGYIPSDQDILRCRTMSDGISEVQFEITTEQKVPVKFRVFDVSGQRGARKKWIQFFDSVSAILFLVDCGSFEQNLREDHNQNRLMDSLEVFEQAWSNKYLQNIPMIVFLNKIDVLDERIRAGQRIHRLQSAASTWLGSHELRKCEISMFSLHESPDVNPSHPVAGERDRPAVRVRRTCTTNLTSAMNDNGTGMRTPTCMKTSIDGSSVGIPLIENGSPYCLDTLAADLKPQNSDLGSTQFSLRASLSSFNRGLRVLSPMNSVRRFRRSFRQASLLPVPILPDSCGLTSRVSCTILVARLILSIPYWTFIPSAEEQEDFNSSIKFVDRQPLTNIWKDKAQPAQFRSPHRETVRTACYIKHLFQELTRQSVTEGTIWRRKRKCLFYYTCAVNTESIQKVLEGCRNFLLEDHLERNSFKRIQ</sequence>
<dbReference type="SUPFAM" id="SSF52540">
    <property type="entry name" value="P-loop containing nucleoside triphosphate hydrolases"/>
    <property type="match status" value="1"/>
</dbReference>
<dbReference type="GO" id="GO:0007191">
    <property type="term" value="P:adenylate cyclase-activating dopamine receptor signaling pathway"/>
    <property type="evidence" value="ECO:0007669"/>
    <property type="project" value="TreeGrafter"/>
</dbReference>
<dbReference type="Proteomes" id="UP000230066">
    <property type="component" value="Unassembled WGS sequence"/>
</dbReference>
<dbReference type="PANTHER" id="PTHR10218">
    <property type="entry name" value="GTP-BINDING PROTEIN ALPHA SUBUNIT"/>
    <property type="match status" value="1"/>
</dbReference>
<dbReference type="Gene3D" id="3.40.50.300">
    <property type="entry name" value="P-loop containing nucleotide triphosphate hydrolases"/>
    <property type="match status" value="2"/>
</dbReference>
<dbReference type="SMART" id="SM00275">
    <property type="entry name" value="G_alpha"/>
    <property type="match status" value="1"/>
</dbReference>
<keyword evidence="6 10" id="KW-0460">Magnesium</keyword>
<dbReference type="GO" id="GO:0046872">
    <property type="term" value="F:metal ion binding"/>
    <property type="evidence" value="ECO:0007669"/>
    <property type="project" value="UniProtKB-KW"/>
</dbReference>
<feature type="binding site" evidence="10">
    <location>
        <position position="60"/>
    </location>
    <ligand>
        <name>Mg(2+)</name>
        <dbReference type="ChEBI" id="CHEBI:18420"/>
    </ligand>
</feature>
<dbReference type="GO" id="GO:0031683">
    <property type="term" value="F:G-protein beta/gamma-subunit complex binding"/>
    <property type="evidence" value="ECO:0007669"/>
    <property type="project" value="InterPro"/>
</dbReference>
<dbReference type="InterPro" id="IPR011025">
    <property type="entry name" value="GproteinA_insert"/>
</dbReference>
<evidence type="ECO:0000256" key="3">
    <source>
        <dbReference type="ARBA" id="ARBA00011356"/>
    </source>
</evidence>
<evidence type="ECO:0000256" key="7">
    <source>
        <dbReference type="ARBA" id="ARBA00023134"/>
    </source>
</evidence>
<accession>A0A4E0R7Y8</accession>
<comment type="similarity">
    <text evidence="2">Belongs to the G-alpha family.</text>
</comment>
<dbReference type="InterPro" id="IPR001019">
    <property type="entry name" value="Gprotein_alpha_su"/>
</dbReference>
<keyword evidence="7 9" id="KW-0342">GTP-binding</keyword>
<evidence type="ECO:0000256" key="10">
    <source>
        <dbReference type="PIRSR" id="PIRSR601019-2"/>
    </source>
</evidence>
<evidence type="ECO:0000256" key="9">
    <source>
        <dbReference type="PIRSR" id="PIRSR601019-1"/>
    </source>
</evidence>
<dbReference type="PANTHER" id="PTHR10218:SF367">
    <property type="entry name" value="GUANINE NUCLEOTIDE-BINDING PROTEIN G(F) SUBUNIT ALPHA"/>
    <property type="match status" value="1"/>
</dbReference>
<feature type="binding site" evidence="10">
    <location>
        <position position="193"/>
    </location>
    <ligand>
        <name>Mg(2+)</name>
        <dbReference type="ChEBI" id="CHEBI:18420"/>
    </ligand>
</feature>
<keyword evidence="5 9" id="KW-0547">Nucleotide-binding</keyword>
<dbReference type="PROSITE" id="PS51882">
    <property type="entry name" value="G_ALPHA"/>
    <property type="match status" value="1"/>
</dbReference>
<dbReference type="EMBL" id="JXXN02002358">
    <property type="protein sequence ID" value="THD23065.1"/>
    <property type="molecule type" value="Genomic_DNA"/>
</dbReference>
<proteinExistence type="inferred from homology"/>
<organism evidence="11 12">
    <name type="scientific">Fasciola hepatica</name>
    <name type="common">Liver fluke</name>
    <dbReference type="NCBI Taxonomy" id="6192"/>
    <lineage>
        <taxon>Eukaryota</taxon>
        <taxon>Metazoa</taxon>
        <taxon>Spiralia</taxon>
        <taxon>Lophotrochozoa</taxon>
        <taxon>Platyhelminthes</taxon>
        <taxon>Trematoda</taxon>
        <taxon>Digenea</taxon>
        <taxon>Plagiorchiida</taxon>
        <taxon>Echinostomata</taxon>
        <taxon>Echinostomatoidea</taxon>
        <taxon>Fasciolidae</taxon>
        <taxon>Fasciola</taxon>
    </lineage>
</organism>
<dbReference type="GO" id="GO:0005834">
    <property type="term" value="C:heterotrimeric G-protein complex"/>
    <property type="evidence" value="ECO:0007669"/>
    <property type="project" value="TreeGrafter"/>
</dbReference>
<dbReference type="PRINTS" id="PR00318">
    <property type="entry name" value="GPROTEINA"/>
</dbReference>
<dbReference type="GO" id="GO:0001664">
    <property type="term" value="F:G protein-coupled receptor binding"/>
    <property type="evidence" value="ECO:0007669"/>
    <property type="project" value="TreeGrafter"/>
</dbReference>
<feature type="binding site" evidence="9">
    <location>
        <begin position="286"/>
        <end position="289"/>
    </location>
    <ligand>
        <name>GTP</name>
        <dbReference type="ChEBI" id="CHEBI:37565"/>
    </ligand>
</feature>
<evidence type="ECO:0000313" key="12">
    <source>
        <dbReference type="Proteomes" id="UP000230066"/>
    </source>
</evidence>
<keyword evidence="4 10" id="KW-0479">Metal-binding</keyword>
<dbReference type="InterPro" id="IPR027417">
    <property type="entry name" value="P-loop_NTPase"/>
</dbReference>
<evidence type="ECO:0000256" key="5">
    <source>
        <dbReference type="ARBA" id="ARBA00022741"/>
    </source>
</evidence>
<protein>
    <submittedName>
        <fullName evidence="11">Guanine nucleotide-binding protein G(S) subunit alpha</fullName>
    </submittedName>
</protein>
<evidence type="ECO:0000256" key="1">
    <source>
        <dbReference type="ARBA" id="ARBA00003069"/>
    </source>
</evidence>
<dbReference type="Pfam" id="PF00503">
    <property type="entry name" value="G-alpha"/>
    <property type="match status" value="1"/>
</dbReference>
<feature type="binding site" evidence="9">
    <location>
        <begin position="162"/>
        <end position="163"/>
    </location>
    <ligand>
        <name>GTP</name>
        <dbReference type="ChEBI" id="CHEBI:37565"/>
    </ligand>
</feature>
<dbReference type="GO" id="GO:0007606">
    <property type="term" value="P:sensory perception of chemical stimulus"/>
    <property type="evidence" value="ECO:0007669"/>
    <property type="project" value="TreeGrafter"/>
</dbReference>
<evidence type="ECO:0000313" key="11">
    <source>
        <dbReference type="EMBL" id="THD23065.1"/>
    </source>
</evidence>
<dbReference type="GO" id="GO:0003924">
    <property type="term" value="F:GTPase activity"/>
    <property type="evidence" value="ECO:0007669"/>
    <property type="project" value="InterPro"/>
</dbReference>
<comment type="subunit">
    <text evidence="3">G proteins are composed of 3 units; alpha, beta and gamma. The alpha chain contains the guanine nucleotide binding site.</text>
</comment>
<reference evidence="11" key="1">
    <citation type="submission" date="2019-03" db="EMBL/GenBank/DDBJ databases">
        <title>Improved annotation for the trematode Fasciola hepatica.</title>
        <authorList>
            <person name="Choi Y.-J."/>
            <person name="Martin J."/>
            <person name="Mitreva M."/>
        </authorList>
    </citation>
    <scope>NUCLEOTIDE SEQUENCE [LARGE SCALE GENOMIC DNA]</scope>
</reference>
<evidence type="ECO:0000256" key="8">
    <source>
        <dbReference type="ARBA" id="ARBA00023224"/>
    </source>
</evidence>
<dbReference type="CDD" id="cd00066">
    <property type="entry name" value="G-alpha"/>
    <property type="match status" value="1"/>
</dbReference>
<evidence type="ECO:0000256" key="4">
    <source>
        <dbReference type="ARBA" id="ARBA00022723"/>
    </source>
</evidence>